<dbReference type="KEGG" id="this:HZT40_04985"/>
<evidence type="ECO:0000313" key="3">
    <source>
        <dbReference type="Proteomes" id="UP000510621"/>
    </source>
</evidence>
<feature type="transmembrane region" description="Helical" evidence="1">
    <location>
        <begin position="47"/>
        <end position="68"/>
    </location>
</feature>
<evidence type="ECO:0000313" key="2">
    <source>
        <dbReference type="EMBL" id="QLQ31060.1"/>
    </source>
</evidence>
<keyword evidence="1" id="KW-1133">Transmembrane helix</keyword>
<keyword evidence="1" id="KW-0812">Transmembrane</keyword>
<name>A0A7L6APM6_9GAMM</name>
<dbReference type="Proteomes" id="UP000510621">
    <property type="component" value="Chromosome"/>
</dbReference>
<reference evidence="2" key="1">
    <citation type="submission" date="2020-06" db="EMBL/GenBank/DDBJ databases">
        <title>Analysis procedures for assessing recovery of high quality, complete, closed genomes from Nanopore long read metagenome sequencing.</title>
        <authorList>
            <person name="Bessarab I."/>
            <person name="Arumugam K."/>
            <person name="Haryono M."/>
            <person name="Liu X."/>
            <person name="Roy S."/>
            <person name="Zuniga-Montanez R.E."/>
            <person name="Qiu G."/>
            <person name="Drautz-Moses D.I."/>
            <person name="Law Y.Y."/>
            <person name="Wuertz S."/>
            <person name="Lauro F.M."/>
            <person name="Huson D.H."/>
            <person name="Williams R.B."/>
        </authorList>
    </citation>
    <scope>NUCLEOTIDE SEQUENCE [LARGE SCALE GENOMIC DNA]</scope>
    <source>
        <strain evidence="2">SSD2</strain>
    </source>
</reference>
<evidence type="ECO:0000256" key="1">
    <source>
        <dbReference type="SAM" id="Phobius"/>
    </source>
</evidence>
<keyword evidence="3" id="KW-1185">Reference proteome</keyword>
<dbReference type="AlphaFoldDB" id="A0A7L6APM6"/>
<gene>
    <name evidence="2" type="ORF">HZT40_04985</name>
</gene>
<keyword evidence="1" id="KW-0472">Membrane</keyword>
<organism evidence="2 3">
    <name type="scientific">Candidatus Thiothrix singaporensis</name>
    <dbReference type="NCBI Taxonomy" id="2799669"/>
    <lineage>
        <taxon>Bacteria</taxon>
        <taxon>Pseudomonadati</taxon>
        <taxon>Pseudomonadota</taxon>
        <taxon>Gammaproteobacteria</taxon>
        <taxon>Thiotrichales</taxon>
        <taxon>Thiotrichaceae</taxon>
        <taxon>Thiothrix</taxon>
    </lineage>
</organism>
<dbReference type="EMBL" id="CP059265">
    <property type="protein sequence ID" value="QLQ31060.1"/>
    <property type="molecule type" value="Genomic_DNA"/>
</dbReference>
<sequence>MVVAAAGGSGGVGHALAKFPAAGDWERIVDKHLMPFVLSGKAGRLGWLPLAVLSLALLAAVLAMAGCLGKA</sequence>
<protein>
    <submittedName>
        <fullName evidence="2">Uncharacterized protein</fullName>
    </submittedName>
</protein>
<proteinExistence type="predicted"/>
<accession>A0A7L6APM6</accession>